<evidence type="ECO:0000313" key="3">
    <source>
        <dbReference type="Proteomes" id="UP000032180"/>
    </source>
</evidence>
<dbReference type="Gramene" id="LPERR04G16450.2">
    <property type="protein sequence ID" value="LPERR04G16450.2"/>
    <property type="gene ID" value="LPERR04G16450"/>
</dbReference>
<dbReference type="STRING" id="77586.A0A0D9W7Q3"/>
<keyword evidence="1" id="KW-0472">Membrane</keyword>
<protein>
    <submittedName>
        <fullName evidence="2">Uncharacterized protein</fullName>
    </submittedName>
</protein>
<dbReference type="EnsemblPlants" id="LPERR04G16450.2">
    <property type="protein sequence ID" value="LPERR04G16450.2"/>
    <property type="gene ID" value="LPERR04G16450"/>
</dbReference>
<accession>A0A0D9W7Q3</accession>
<reference evidence="3" key="2">
    <citation type="submission" date="2013-12" db="EMBL/GenBank/DDBJ databases">
        <authorList>
            <person name="Yu Y."/>
            <person name="Lee S."/>
            <person name="de Baynast K."/>
            <person name="Wissotski M."/>
            <person name="Liu L."/>
            <person name="Talag J."/>
            <person name="Goicoechea J."/>
            <person name="Angelova A."/>
            <person name="Jetty R."/>
            <person name="Kudrna D."/>
            <person name="Golser W."/>
            <person name="Rivera L."/>
            <person name="Zhang J."/>
            <person name="Wing R."/>
        </authorList>
    </citation>
    <scope>NUCLEOTIDE SEQUENCE</scope>
</reference>
<feature type="transmembrane region" description="Helical" evidence="1">
    <location>
        <begin position="72"/>
        <end position="94"/>
    </location>
</feature>
<reference evidence="2 3" key="1">
    <citation type="submission" date="2012-08" db="EMBL/GenBank/DDBJ databases">
        <title>Oryza genome evolution.</title>
        <authorList>
            <person name="Wing R.A."/>
        </authorList>
    </citation>
    <scope>NUCLEOTIDE SEQUENCE</scope>
</reference>
<reference evidence="2" key="3">
    <citation type="submission" date="2015-04" db="UniProtKB">
        <authorList>
            <consortium name="EnsemblPlants"/>
        </authorList>
    </citation>
    <scope>IDENTIFICATION</scope>
</reference>
<dbReference type="eggNOG" id="ENOG502QW7W">
    <property type="taxonomic scope" value="Eukaryota"/>
</dbReference>
<keyword evidence="3" id="KW-1185">Reference proteome</keyword>
<dbReference type="Proteomes" id="UP000032180">
    <property type="component" value="Chromosome 4"/>
</dbReference>
<name>A0A0D9W7Q3_9ORYZ</name>
<proteinExistence type="predicted"/>
<dbReference type="HOGENOM" id="CLU_052428_0_0_1"/>
<evidence type="ECO:0000313" key="2">
    <source>
        <dbReference type="EnsemblPlants" id="LPERR04G16450.2"/>
    </source>
</evidence>
<dbReference type="PANTHER" id="PTHR33709">
    <property type="entry name" value="OSJNBA0035M09.9 PROTEIN"/>
    <property type="match status" value="1"/>
</dbReference>
<dbReference type="InterPro" id="IPR040339">
    <property type="entry name" value="At1g16860-like"/>
</dbReference>
<dbReference type="AlphaFoldDB" id="A0A0D9W7Q3"/>
<evidence type="ECO:0000256" key="1">
    <source>
        <dbReference type="SAM" id="Phobius"/>
    </source>
</evidence>
<keyword evidence="1" id="KW-1133">Transmembrane helix</keyword>
<feature type="transmembrane region" description="Helical" evidence="1">
    <location>
        <begin position="46"/>
        <end position="66"/>
    </location>
</feature>
<organism evidence="2 3">
    <name type="scientific">Leersia perrieri</name>
    <dbReference type="NCBI Taxonomy" id="77586"/>
    <lineage>
        <taxon>Eukaryota</taxon>
        <taxon>Viridiplantae</taxon>
        <taxon>Streptophyta</taxon>
        <taxon>Embryophyta</taxon>
        <taxon>Tracheophyta</taxon>
        <taxon>Spermatophyta</taxon>
        <taxon>Magnoliopsida</taxon>
        <taxon>Liliopsida</taxon>
        <taxon>Poales</taxon>
        <taxon>Poaceae</taxon>
        <taxon>BOP clade</taxon>
        <taxon>Oryzoideae</taxon>
        <taxon>Oryzeae</taxon>
        <taxon>Oryzinae</taxon>
        <taxon>Leersia</taxon>
    </lineage>
</organism>
<dbReference type="PANTHER" id="PTHR33709:SF20">
    <property type="entry name" value="OS04G0541900 PROTEIN"/>
    <property type="match status" value="1"/>
</dbReference>
<sequence length="315" mass="33293">MLPGGEDGKHRGAPAADEEAAATAASLNNLCATAGDAPAPAPFPRVTVWAVAALLAVGLGLGALVLAVVHSAALLVVAVLLSAAVVAFLLWNAVASASGRALRRFVDGMPASSLRAAADGQLVKITGLVACGDISLISSYEKVESCVYTSTLLKNCGRWGSEVANPKNRCSKWKLAHAERFAADFYITDAKSGKRALVKAGYHSRVVPLIDENLLVTTSGNTELSSTLRCWLDERNLPSEESQLIRLEEGYISEGMRLSVIGILSKKDGDIMILPPPEPISTGCVLLSFLLPTYFDGIVLRLVDRNYFMPKAGVS</sequence>
<keyword evidence="1" id="KW-0812">Transmembrane</keyword>